<feature type="non-terminal residue" evidence="1">
    <location>
        <position position="1"/>
    </location>
</feature>
<gene>
    <name evidence="1" type="ORF">AVDCRST_MAG64-2517</name>
</gene>
<accession>A0A6J4PFX0</accession>
<dbReference type="EMBL" id="CADCUQ010000563">
    <property type="protein sequence ID" value="CAA9414552.1"/>
    <property type="molecule type" value="Genomic_DNA"/>
</dbReference>
<organism evidence="1">
    <name type="scientific">uncultured Phycisphaerae bacterium</name>
    <dbReference type="NCBI Taxonomy" id="904963"/>
    <lineage>
        <taxon>Bacteria</taxon>
        <taxon>Pseudomonadati</taxon>
        <taxon>Planctomycetota</taxon>
        <taxon>Phycisphaerae</taxon>
        <taxon>environmental samples</taxon>
    </lineage>
</organism>
<evidence type="ECO:0000313" key="1">
    <source>
        <dbReference type="EMBL" id="CAA9414552.1"/>
    </source>
</evidence>
<dbReference type="AlphaFoldDB" id="A0A6J4PFX0"/>
<protein>
    <submittedName>
        <fullName evidence="1">Uncharacterized protein</fullName>
    </submittedName>
</protein>
<sequence>TMNQDKPMRLGTLTKGQVELALTSFPGDVGGKLANVNRWRQQAGLPPIAEAQLEKETRTIEVDGRQVMLVDVAGPETRLLAASIPGEGKLYFAKVTGPADQVAASRDAFEAFVKSVKVE</sequence>
<reference evidence="1" key="1">
    <citation type="submission" date="2020-02" db="EMBL/GenBank/DDBJ databases">
        <authorList>
            <person name="Meier V. D."/>
        </authorList>
    </citation>
    <scope>NUCLEOTIDE SEQUENCE</scope>
    <source>
        <strain evidence="1">AVDCRST_MAG64</strain>
    </source>
</reference>
<proteinExistence type="predicted"/>
<name>A0A6J4PFX0_9BACT</name>